<keyword evidence="2" id="KW-0813">Transport</keyword>
<comment type="caution">
    <text evidence="11">The sequence shown here is derived from an EMBL/GenBank/DDBJ whole genome shotgun (WGS) entry which is preliminary data.</text>
</comment>
<evidence type="ECO:0000259" key="10">
    <source>
        <dbReference type="Pfam" id="PF07885"/>
    </source>
</evidence>
<keyword evidence="12" id="KW-1185">Reference proteome</keyword>
<dbReference type="Gene3D" id="1.20.5.110">
    <property type="match status" value="1"/>
</dbReference>
<feature type="domain" description="Potassium channel" evidence="10">
    <location>
        <begin position="123"/>
        <end position="199"/>
    </location>
</feature>
<dbReference type="RefSeq" id="WP_310056429.1">
    <property type="nucleotide sequence ID" value="NZ_JAVDVQ010000007.1"/>
</dbReference>
<feature type="transmembrane region" description="Helical" evidence="9">
    <location>
        <begin position="150"/>
        <end position="168"/>
    </location>
</feature>
<protein>
    <submittedName>
        <fullName evidence="11">Voltage-gated potassium channel</fullName>
    </submittedName>
</protein>
<evidence type="ECO:0000256" key="2">
    <source>
        <dbReference type="ARBA" id="ARBA00022448"/>
    </source>
</evidence>
<dbReference type="Pfam" id="PF07885">
    <property type="entry name" value="Ion_trans_2"/>
    <property type="match status" value="1"/>
</dbReference>
<evidence type="ECO:0000313" key="12">
    <source>
        <dbReference type="Proteomes" id="UP001252243"/>
    </source>
</evidence>
<proteinExistence type="predicted"/>
<dbReference type="Proteomes" id="UP001252243">
    <property type="component" value="Unassembled WGS sequence"/>
</dbReference>
<evidence type="ECO:0000256" key="4">
    <source>
        <dbReference type="ARBA" id="ARBA00022989"/>
    </source>
</evidence>
<keyword evidence="7 11" id="KW-0407">Ion channel</keyword>
<evidence type="ECO:0000256" key="9">
    <source>
        <dbReference type="SAM" id="Phobius"/>
    </source>
</evidence>
<keyword evidence="4 9" id="KW-1133">Transmembrane helix</keyword>
<dbReference type="InterPro" id="IPR028325">
    <property type="entry name" value="VG_K_chnl"/>
</dbReference>
<evidence type="ECO:0000256" key="8">
    <source>
        <dbReference type="SAM" id="MobiDB-lite"/>
    </source>
</evidence>
<evidence type="ECO:0000256" key="3">
    <source>
        <dbReference type="ARBA" id="ARBA00022692"/>
    </source>
</evidence>
<feature type="transmembrane region" description="Helical" evidence="9">
    <location>
        <begin position="174"/>
        <end position="199"/>
    </location>
</feature>
<evidence type="ECO:0000256" key="7">
    <source>
        <dbReference type="ARBA" id="ARBA00023303"/>
    </source>
</evidence>
<keyword evidence="6 9" id="KW-0472">Membrane</keyword>
<feature type="transmembrane region" description="Helical" evidence="9">
    <location>
        <begin position="12"/>
        <end position="31"/>
    </location>
</feature>
<feature type="transmembrane region" description="Helical" evidence="9">
    <location>
        <begin position="108"/>
        <end position="129"/>
    </location>
</feature>
<dbReference type="Gene3D" id="1.10.287.70">
    <property type="match status" value="1"/>
</dbReference>
<dbReference type="GO" id="GO:0034220">
    <property type="term" value="P:monoatomic ion transmembrane transport"/>
    <property type="evidence" value="ECO:0007669"/>
    <property type="project" value="UniProtKB-KW"/>
</dbReference>
<evidence type="ECO:0000313" key="11">
    <source>
        <dbReference type="EMBL" id="MDR7082737.1"/>
    </source>
</evidence>
<gene>
    <name evidence="11" type="ORF">J2X01_002027</name>
</gene>
<feature type="region of interest" description="Disordered" evidence="8">
    <location>
        <begin position="232"/>
        <end position="256"/>
    </location>
</feature>
<keyword evidence="5" id="KW-0406">Ion transport</keyword>
<feature type="transmembrane region" description="Helical" evidence="9">
    <location>
        <begin position="37"/>
        <end position="58"/>
    </location>
</feature>
<reference evidence="11 12" key="1">
    <citation type="submission" date="2023-07" db="EMBL/GenBank/DDBJ databases">
        <title>Sorghum-associated microbial communities from plants grown in Nebraska, USA.</title>
        <authorList>
            <person name="Schachtman D."/>
        </authorList>
    </citation>
    <scope>NUCLEOTIDE SEQUENCE [LARGE SCALE GENOMIC DNA]</scope>
    <source>
        <strain evidence="11 12">BE167</strain>
    </source>
</reference>
<name>A0ABU1UC00_9MICC</name>
<sequence>MTQETWQKYSEWPLVAAAFLFLAAYSILVIAEPPEPYAAALAFVMGSTWLAFGVDYMVKLLLAPQRGRWVVRHPLDLLMVVLPVARPLRLLRPFTLRRVMERAPGTAIRTRVMAYVIFSAVLLIYTVALSTLHFEKNAPNANITSMGDSLWWAMVTITTIGYGDFYPVTIPGRWAAAALMVGGIAVLGMVTASVSSWLVESVSAATAARRPADELNGSKELDRLTAEINRLRDQLARGPGESDSSPADRGRREEPR</sequence>
<evidence type="ECO:0000256" key="6">
    <source>
        <dbReference type="ARBA" id="ARBA00023136"/>
    </source>
</evidence>
<dbReference type="InterPro" id="IPR013099">
    <property type="entry name" value="K_chnl_dom"/>
</dbReference>
<accession>A0ABU1UC00</accession>
<dbReference type="PANTHER" id="PTHR11537:SF254">
    <property type="entry name" value="POTASSIUM VOLTAGE-GATED CHANNEL PROTEIN SHAB"/>
    <property type="match status" value="1"/>
</dbReference>
<dbReference type="PANTHER" id="PTHR11537">
    <property type="entry name" value="VOLTAGE-GATED POTASSIUM CHANNEL"/>
    <property type="match status" value="1"/>
</dbReference>
<dbReference type="SUPFAM" id="SSF81324">
    <property type="entry name" value="Voltage-gated potassium channels"/>
    <property type="match status" value="1"/>
</dbReference>
<keyword evidence="3 9" id="KW-0812">Transmembrane</keyword>
<dbReference type="EMBL" id="JAVDVQ010000007">
    <property type="protein sequence ID" value="MDR7082737.1"/>
    <property type="molecule type" value="Genomic_DNA"/>
</dbReference>
<evidence type="ECO:0000256" key="5">
    <source>
        <dbReference type="ARBA" id="ARBA00023065"/>
    </source>
</evidence>
<comment type="subcellular location">
    <subcellularLocation>
        <location evidence="1">Membrane</location>
        <topology evidence="1">Multi-pass membrane protein</topology>
    </subcellularLocation>
</comment>
<organism evidence="11 12">
    <name type="scientific">Arthrobacter ginsengisoli</name>
    <dbReference type="NCBI Taxonomy" id="1356565"/>
    <lineage>
        <taxon>Bacteria</taxon>
        <taxon>Bacillati</taxon>
        <taxon>Actinomycetota</taxon>
        <taxon>Actinomycetes</taxon>
        <taxon>Micrococcales</taxon>
        <taxon>Micrococcaceae</taxon>
        <taxon>Arthrobacter</taxon>
    </lineage>
</organism>
<feature type="compositionally biased region" description="Basic and acidic residues" evidence="8">
    <location>
        <begin position="246"/>
        <end position="256"/>
    </location>
</feature>
<evidence type="ECO:0000256" key="1">
    <source>
        <dbReference type="ARBA" id="ARBA00004141"/>
    </source>
</evidence>